<dbReference type="KEGG" id="dsl:Dacsa_2238"/>
<proteinExistence type="predicted"/>
<dbReference type="EMBL" id="CP003944">
    <property type="protein sequence ID" value="AFZ50855.1"/>
    <property type="molecule type" value="Genomic_DNA"/>
</dbReference>
<dbReference type="eggNOG" id="COG1397">
    <property type="taxonomic scope" value="Bacteria"/>
</dbReference>
<accession>K9YX09</accession>
<keyword evidence="2" id="KW-1185">Reference proteome</keyword>
<organism evidence="1 2">
    <name type="scientific">Dactylococcopsis salina (strain PCC 8305)</name>
    <name type="common">Myxobactron salinum</name>
    <dbReference type="NCBI Taxonomy" id="13035"/>
    <lineage>
        <taxon>Bacteria</taxon>
        <taxon>Bacillati</taxon>
        <taxon>Cyanobacteriota</taxon>
        <taxon>Cyanophyceae</taxon>
        <taxon>Nodosilineales</taxon>
        <taxon>Cymatolegaceae</taxon>
        <taxon>Dactylococcopsis</taxon>
    </lineage>
</organism>
<sequence>MRQTLLSRWEGALLGCSLEVGKEFQEDSSVPFWRQIQEEGVKSLATTGQWKPSFSLGEYPVAEVVLLGLPLMLFFSDQPQEWQEGLNLQNRSKREQAAIVAYGTVIKWSIEETLTEKTLFSDLQTAVGDKSSNEVLQMLQSHANKGKTLQETKAVLAPTCQDLWLALYCLGTSLEDLPLSVGRAKRIKQWHPLVLPLVGALSGVHNSINAIPIPWRCRLQEEKHQWKQELLLMLATWSGSYEFAMMNQHLKQSAIAPAKVIQPRNY</sequence>
<name>K9YX09_DACS8</name>
<protein>
    <submittedName>
        <fullName evidence="1">Uncharacterized protein</fullName>
    </submittedName>
</protein>
<dbReference type="HOGENOM" id="CLU_078460_0_0_3"/>
<dbReference type="STRING" id="13035.Dacsa_2238"/>
<dbReference type="RefSeq" id="WP_015229848.1">
    <property type="nucleotide sequence ID" value="NC_019780.1"/>
</dbReference>
<dbReference type="Proteomes" id="UP000010482">
    <property type="component" value="Chromosome"/>
</dbReference>
<evidence type="ECO:0000313" key="2">
    <source>
        <dbReference type="Proteomes" id="UP000010482"/>
    </source>
</evidence>
<gene>
    <name evidence="1" type="ORF">Dacsa_2238</name>
</gene>
<reference evidence="1" key="1">
    <citation type="submission" date="2012-04" db="EMBL/GenBank/DDBJ databases">
        <title>Finished genome of Dactylococcopsis salina PCC 8305.</title>
        <authorList>
            <consortium name="US DOE Joint Genome Institute"/>
            <person name="Gugger M."/>
            <person name="Coursin T."/>
            <person name="Rippka R."/>
            <person name="Tandeau De Marsac N."/>
            <person name="Huntemann M."/>
            <person name="Wei C.-L."/>
            <person name="Han J."/>
            <person name="Detter J.C."/>
            <person name="Han C."/>
            <person name="Tapia R."/>
            <person name="Daligault H."/>
            <person name="Chen A."/>
            <person name="Krypides N."/>
            <person name="Mavromatis K."/>
            <person name="Markowitz V."/>
            <person name="Szeto E."/>
            <person name="Ivanova N."/>
            <person name="Ovchinnikova G."/>
            <person name="Pagani I."/>
            <person name="Pati A."/>
            <person name="Goodwin L."/>
            <person name="Peters L."/>
            <person name="Pitluck S."/>
            <person name="Woyke T."/>
            <person name="Kerfeld C."/>
        </authorList>
    </citation>
    <scope>NUCLEOTIDE SEQUENCE [LARGE SCALE GENOMIC DNA]</scope>
    <source>
        <strain evidence="1">PCC 8305</strain>
    </source>
</reference>
<dbReference type="OrthoDB" id="574287at2"/>
<dbReference type="AlphaFoldDB" id="K9YX09"/>
<evidence type="ECO:0000313" key="1">
    <source>
        <dbReference type="EMBL" id="AFZ50855.1"/>
    </source>
</evidence>